<evidence type="ECO:0000313" key="1">
    <source>
        <dbReference type="EMBL" id="SVD92836.1"/>
    </source>
</evidence>
<sequence>MTYRCKLEIFEGPLDLLLHLIKEQKMDIYDIPIAEITRQYMTYLEI</sequence>
<gene>
    <name evidence="1" type="ORF">METZ01_LOCUS445690</name>
</gene>
<proteinExistence type="predicted"/>
<evidence type="ECO:0008006" key="2">
    <source>
        <dbReference type="Google" id="ProtNLM"/>
    </source>
</evidence>
<dbReference type="Gene3D" id="6.10.250.2410">
    <property type="match status" value="1"/>
</dbReference>
<feature type="non-terminal residue" evidence="1">
    <location>
        <position position="46"/>
    </location>
</feature>
<reference evidence="1" key="1">
    <citation type="submission" date="2018-05" db="EMBL/GenBank/DDBJ databases">
        <authorList>
            <person name="Lanie J.A."/>
            <person name="Ng W.-L."/>
            <person name="Kazmierczak K.M."/>
            <person name="Andrzejewski T.M."/>
            <person name="Davidsen T.M."/>
            <person name="Wayne K.J."/>
            <person name="Tettelin H."/>
            <person name="Glass J.I."/>
            <person name="Rusch D."/>
            <person name="Podicherti R."/>
            <person name="Tsui H.-C.T."/>
            <person name="Winkler M.E."/>
        </authorList>
    </citation>
    <scope>NUCLEOTIDE SEQUENCE</scope>
</reference>
<dbReference type="InterPro" id="IPR003768">
    <property type="entry name" value="ScpA"/>
</dbReference>
<organism evidence="1">
    <name type="scientific">marine metagenome</name>
    <dbReference type="NCBI Taxonomy" id="408172"/>
    <lineage>
        <taxon>unclassified sequences</taxon>
        <taxon>metagenomes</taxon>
        <taxon>ecological metagenomes</taxon>
    </lineage>
</organism>
<dbReference type="EMBL" id="UINC01182557">
    <property type="protein sequence ID" value="SVD92836.1"/>
    <property type="molecule type" value="Genomic_DNA"/>
</dbReference>
<dbReference type="PANTHER" id="PTHR33969">
    <property type="entry name" value="SEGREGATION AND CONDENSATION PROTEIN A"/>
    <property type="match status" value="1"/>
</dbReference>
<dbReference type="AlphaFoldDB" id="A0A382ZBC9"/>
<dbReference type="PANTHER" id="PTHR33969:SF2">
    <property type="entry name" value="SEGREGATION AND CONDENSATION PROTEIN A"/>
    <property type="match status" value="1"/>
</dbReference>
<protein>
    <recommendedName>
        <fullName evidence="2">Segregation and condensation protein A</fullName>
    </recommendedName>
</protein>
<accession>A0A382ZBC9</accession>
<name>A0A382ZBC9_9ZZZZ</name>